<keyword evidence="2" id="KW-0812">Transmembrane</keyword>
<dbReference type="Proteomes" id="UP000266861">
    <property type="component" value="Unassembled WGS sequence"/>
</dbReference>
<accession>A0A397GR12</accession>
<reference evidence="3 4" key="1">
    <citation type="submission" date="2018-08" db="EMBL/GenBank/DDBJ databases">
        <title>Genome and evolution of the arbuscular mycorrhizal fungus Diversispora epigaea (formerly Glomus versiforme) and its bacterial endosymbionts.</title>
        <authorList>
            <person name="Sun X."/>
            <person name="Fei Z."/>
            <person name="Harrison M."/>
        </authorList>
    </citation>
    <scope>NUCLEOTIDE SEQUENCE [LARGE SCALE GENOMIC DNA]</scope>
    <source>
        <strain evidence="3 4">IT104</strain>
    </source>
</reference>
<protein>
    <submittedName>
        <fullName evidence="3">Uncharacterized protein</fullName>
    </submittedName>
</protein>
<evidence type="ECO:0000313" key="3">
    <source>
        <dbReference type="EMBL" id="RHZ51974.1"/>
    </source>
</evidence>
<comment type="caution">
    <text evidence="3">The sequence shown here is derived from an EMBL/GenBank/DDBJ whole genome shotgun (WGS) entry which is preliminary data.</text>
</comment>
<evidence type="ECO:0000313" key="4">
    <source>
        <dbReference type="Proteomes" id="UP000266861"/>
    </source>
</evidence>
<keyword evidence="4" id="KW-1185">Reference proteome</keyword>
<proteinExistence type="predicted"/>
<feature type="region of interest" description="Disordered" evidence="1">
    <location>
        <begin position="1"/>
        <end position="32"/>
    </location>
</feature>
<keyword evidence="2" id="KW-0472">Membrane</keyword>
<sequence length="92" mass="10886">MKKNHIQNSNNNNNNSNNNNNNNNNKNKNNNNNIISRKTKVIVVDVQFTLYSFILLIPVIQFSNFLYWCVMCGFVYSSKNLKTFFLLRYLIM</sequence>
<dbReference type="AlphaFoldDB" id="A0A397GR12"/>
<gene>
    <name evidence="3" type="ORF">Glove_467g8</name>
</gene>
<evidence type="ECO:0000256" key="2">
    <source>
        <dbReference type="SAM" id="Phobius"/>
    </source>
</evidence>
<feature type="transmembrane region" description="Helical" evidence="2">
    <location>
        <begin position="41"/>
        <end position="59"/>
    </location>
</feature>
<organism evidence="3 4">
    <name type="scientific">Diversispora epigaea</name>
    <dbReference type="NCBI Taxonomy" id="1348612"/>
    <lineage>
        <taxon>Eukaryota</taxon>
        <taxon>Fungi</taxon>
        <taxon>Fungi incertae sedis</taxon>
        <taxon>Mucoromycota</taxon>
        <taxon>Glomeromycotina</taxon>
        <taxon>Glomeromycetes</taxon>
        <taxon>Diversisporales</taxon>
        <taxon>Diversisporaceae</taxon>
        <taxon>Diversispora</taxon>
    </lineage>
</organism>
<keyword evidence="2" id="KW-1133">Transmembrane helix</keyword>
<feature type="compositionally biased region" description="Low complexity" evidence="1">
    <location>
        <begin position="8"/>
        <end position="32"/>
    </location>
</feature>
<name>A0A397GR12_9GLOM</name>
<dbReference type="EMBL" id="PQFF01000409">
    <property type="protein sequence ID" value="RHZ51974.1"/>
    <property type="molecule type" value="Genomic_DNA"/>
</dbReference>
<evidence type="ECO:0000256" key="1">
    <source>
        <dbReference type="SAM" id="MobiDB-lite"/>
    </source>
</evidence>